<keyword evidence="2" id="KW-1133">Transmembrane helix</keyword>
<sequence>MASGLLASRKRRLIALGGVTAVAGAVLLYQAYHSETYSAARKYIARVKAALQRYSEGFFTAAELTASVLEDLRRYVQSEDSDLPQSLRQVLKLVESEEVGGATRALVTAAIRGVVASTTVTAAPTNGHAHGPTSGHSNASHTARLGSSQLDSHGSSAINIQLAGPDGRGLVDKVLEALVAPRGLNLVELVVRVAARNSVKEYCRFGDVDAWDQLIASISKPGHRETIERLTSVFVTDCIKAYFGTQRDDRGHEEYSRRTIVTPAQPAMPAHSLSATSSSPVAPITPLSQQPSSATRINAASGTSVSGPASPAEAVGEPGQQVQCASFGAEPQHAQQPAAACSAGISMPAAPAPAAAAGSFFMQEEQEVRWLGAEPTKQSSTSALAGFVQQLASHPEGRSLAVEQH</sequence>
<name>A0AAW1R8S5_9CHLO</name>
<keyword evidence="4" id="KW-1185">Reference proteome</keyword>
<evidence type="ECO:0000256" key="1">
    <source>
        <dbReference type="SAM" id="MobiDB-lite"/>
    </source>
</evidence>
<accession>A0AAW1R8S5</accession>
<dbReference type="Proteomes" id="UP001489004">
    <property type="component" value="Unassembled WGS sequence"/>
</dbReference>
<feature type="compositionally biased region" description="Polar residues" evidence="1">
    <location>
        <begin position="273"/>
        <end position="307"/>
    </location>
</feature>
<feature type="transmembrane region" description="Helical" evidence="2">
    <location>
        <begin position="12"/>
        <end position="32"/>
    </location>
</feature>
<protein>
    <submittedName>
        <fullName evidence="3">Uncharacterized protein</fullName>
    </submittedName>
</protein>
<feature type="compositionally biased region" description="Polar residues" evidence="1">
    <location>
        <begin position="134"/>
        <end position="152"/>
    </location>
</feature>
<comment type="caution">
    <text evidence="3">The sequence shown here is derived from an EMBL/GenBank/DDBJ whole genome shotgun (WGS) entry which is preliminary data.</text>
</comment>
<evidence type="ECO:0000256" key="2">
    <source>
        <dbReference type="SAM" id="Phobius"/>
    </source>
</evidence>
<reference evidence="3 4" key="1">
    <citation type="journal article" date="2024" name="Nat. Commun.">
        <title>Phylogenomics reveals the evolutionary origins of lichenization in chlorophyte algae.</title>
        <authorList>
            <person name="Puginier C."/>
            <person name="Libourel C."/>
            <person name="Otte J."/>
            <person name="Skaloud P."/>
            <person name="Haon M."/>
            <person name="Grisel S."/>
            <person name="Petersen M."/>
            <person name="Berrin J.G."/>
            <person name="Delaux P.M."/>
            <person name="Dal Grande F."/>
            <person name="Keller J."/>
        </authorList>
    </citation>
    <scope>NUCLEOTIDE SEQUENCE [LARGE SCALE GENOMIC DNA]</scope>
    <source>
        <strain evidence="3 4">SAG 2043</strain>
    </source>
</reference>
<feature type="region of interest" description="Disordered" evidence="1">
    <location>
        <begin position="261"/>
        <end position="321"/>
    </location>
</feature>
<organism evidence="3 4">
    <name type="scientific">[Myrmecia] bisecta</name>
    <dbReference type="NCBI Taxonomy" id="41462"/>
    <lineage>
        <taxon>Eukaryota</taxon>
        <taxon>Viridiplantae</taxon>
        <taxon>Chlorophyta</taxon>
        <taxon>core chlorophytes</taxon>
        <taxon>Trebouxiophyceae</taxon>
        <taxon>Trebouxiales</taxon>
        <taxon>Trebouxiaceae</taxon>
        <taxon>Myrmecia</taxon>
    </lineage>
</organism>
<dbReference type="AlphaFoldDB" id="A0AAW1R8S5"/>
<gene>
    <name evidence="3" type="ORF">WJX72_011543</name>
</gene>
<keyword evidence="2" id="KW-0812">Transmembrane</keyword>
<dbReference type="EMBL" id="JALJOR010000001">
    <property type="protein sequence ID" value="KAK9830400.1"/>
    <property type="molecule type" value="Genomic_DNA"/>
</dbReference>
<feature type="region of interest" description="Disordered" evidence="1">
    <location>
        <begin position="122"/>
        <end position="152"/>
    </location>
</feature>
<evidence type="ECO:0000313" key="3">
    <source>
        <dbReference type="EMBL" id="KAK9830400.1"/>
    </source>
</evidence>
<evidence type="ECO:0000313" key="4">
    <source>
        <dbReference type="Proteomes" id="UP001489004"/>
    </source>
</evidence>
<keyword evidence="2" id="KW-0472">Membrane</keyword>
<proteinExistence type="predicted"/>